<dbReference type="CDD" id="cd21631">
    <property type="entry name" value="RHH_CopG_NikR-like"/>
    <property type="match status" value="1"/>
</dbReference>
<evidence type="ECO:0000313" key="2">
    <source>
        <dbReference type="Proteomes" id="UP000234849"/>
    </source>
</evidence>
<comment type="caution">
    <text evidence="1">The sequence shown here is derived from an EMBL/GenBank/DDBJ whole genome shotgun (WGS) entry which is preliminary data.</text>
</comment>
<reference evidence="1 2" key="1">
    <citation type="journal article" date="2017" name="Genome Med.">
        <title>A novel Ruminococcus gnavus clade enriched in inflammatory bowel disease patients.</title>
        <authorList>
            <person name="Hall A.B."/>
            <person name="Yassour M."/>
            <person name="Sauk J."/>
            <person name="Garner A."/>
            <person name="Jiang X."/>
            <person name="Arthur T."/>
            <person name="Lagoudas G.K."/>
            <person name="Vatanen T."/>
            <person name="Fornelos N."/>
            <person name="Wilson R."/>
            <person name="Bertha M."/>
            <person name="Cohen M."/>
            <person name="Garber J."/>
            <person name="Khalili H."/>
            <person name="Gevers D."/>
            <person name="Ananthakrishnan A.N."/>
            <person name="Kugathasan S."/>
            <person name="Lander E.S."/>
            <person name="Blainey P."/>
            <person name="Vlamakis H."/>
            <person name="Xavier R.J."/>
            <person name="Huttenhower C."/>
        </authorList>
    </citation>
    <scope>NUCLEOTIDE SEQUENCE [LARGE SCALE GENOMIC DNA]</scope>
    <source>
        <strain evidence="1 2">RJX1118</strain>
    </source>
</reference>
<protein>
    <submittedName>
        <fullName evidence="1">Plasmid mobilization relaxosome protein MobC</fullName>
    </submittedName>
</protein>
<evidence type="ECO:0000313" key="1">
    <source>
        <dbReference type="EMBL" id="PLT53409.1"/>
    </source>
</evidence>
<organism evidence="1 2">
    <name type="scientific">Mediterraneibacter gnavus</name>
    <name type="common">Ruminococcus gnavus</name>
    <dbReference type="NCBI Taxonomy" id="33038"/>
    <lineage>
        <taxon>Bacteria</taxon>
        <taxon>Bacillati</taxon>
        <taxon>Bacillota</taxon>
        <taxon>Clostridia</taxon>
        <taxon>Lachnospirales</taxon>
        <taxon>Lachnospiraceae</taxon>
        <taxon>Mediterraneibacter</taxon>
    </lineage>
</organism>
<dbReference type="InterPro" id="IPR053842">
    <property type="entry name" value="NikA-like"/>
</dbReference>
<sequence>MPPKEKSTELKHRNIICLKLTDIELEILNRAASSVGISRSEYLRRLLLNKPIQIHYEVVTDIKLLGELVGQYGKIGSNLNQIAKYFNTDGTHSQAMENEIHQCISDLFLLRKKVLEMAGDFHGDTKAHQK</sequence>
<dbReference type="AlphaFoldDB" id="A0A2N5NFT9"/>
<dbReference type="RefSeq" id="WP_101880072.1">
    <property type="nucleotide sequence ID" value="NZ_NIHM01000019.1"/>
</dbReference>
<name>A0A2N5NFT9_MEDGN</name>
<gene>
    <name evidence="1" type="ORF">CDL18_12425</name>
</gene>
<accession>A0A2N5NFT9</accession>
<dbReference type="Proteomes" id="UP000234849">
    <property type="component" value="Unassembled WGS sequence"/>
</dbReference>
<proteinExistence type="predicted"/>
<dbReference type="EMBL" id="NIHM01000019">
    <property type="protein sequence ID" value="PLT53409.1"/>
    <property type="molecule type" value="Genomic_DNA"/>
</dbReference>
<dbReference type="Pfam" id="PF21983">
    <property type="entry name" value="NikA-like"/>
    <property type="match status" value="1"/>
</dbReference>